<organism evidence="3 4">
    <name type="scientific">Nocardiopsis ansamitocini</name>
    <dbReference type="NCBI Taxonomy" id="1670832"/>
    <lineage>
        <taxon>Bacteria</taxon>
        <taxon>Bacillati</taxon>
        <taxon>Actinomycetota</taxon>
        <taxon>Actinomycetes</taxon>
        <taxon>Streptosporangiales</taxon>
        <taxon>Nocardiopsidaceae</taxon>
        <taxon>Nocardiopsis</taxon>
    </lineage>
</organism>
<dbReference type="PRINTS" id="PR00368">
    <property type="entry name" value="FADPNR"/>
</dbReference>
<dbReference type="PANTHER" id="PTHR42949:SF3">
    <property type="entry name" value="ANAEROBIC GLYCEROL-3-PHOSPHATE DEHYDROGENASE SUBUNIT B"/>
    <property type="match status" value="1"/>
</dbReference>
<dbReference type="SUPFAM" id="SSF51905">
    <property type="entry name" value="FAD/NAD(P)-binding domain"/>
    <property type="match status" value="1"/>
</dbReference>
<comment type="caution">
    <text evidence="3">The sequence shown here is derived from an EMBL/GenBank/DDBJ whole genome shotgun (WGS) entry which is preliminary data.</text>
</comment>
<dbReference type="Proteomes" id="UP001165092">
    <property type="component" value="Unassembled WGS sequence"/>
</dbReference>
<gene>
    <name evidence="3" type="ORF">Nans01_46830</name>
</gene>
<proteinExistence type="predicted"/>
<evidence type="ECO:0000256" key="1">
    <source>
        <dbReference type="ARBA" id="ARBA00023002"/>
    </source>
</evidence>
<name>A0A9W6PB85_9ACTN</name>
<accession>A0A9W6PB85</accession>
<dbReference type="Gene3D" id="3.50.50.60">
    <property type="entry name" value="FAD/NAD(P)-binding domain"/>
    <property type="match status" value="2"/>
</dbReference>
<evidence type="ECO:0000313" key="4">
    <source>
        <dbReference type="Proteomes" id="UP001165092"/>
    </source>
</evidence>
<dbReference type="RefSeq" id="WP_285761862.1">
    <property type="nucleotide sequence ID" value="NZ_BSQG01000013.1"/>
</dbReference>
<protein>
    <submittedName>
        <fullName evidence="3">Oxidoreductase</fullName>
    </submittedName>
</protein>
<dbReference type="PRINTS" id="PR00469">
    <property type="entry name" value="PNDRDTASEII"/>
</dbReference>
<keyword evidence="1" id="KW-0560">Oxidoreductase</keyword>
<dbReference type="InterPro" id="IPR036188">
    <property type="entry name" value="FAD/NAD-bd_sf"/>
</dbReference>
<dbReference type="InterPro" id="IPR023753">
    <property type="entry name" value="FAD/NAD-binding_dom"/>
</dbReference>
<dbReference type="GO" id="GO:0016491">
    <property type="term" value="F:oxidoreductase activity"/>
    <property type="evidence" value="ECO:0007669"/>
    <property type="project" value="UniProtKB-KW"/>
</dbReference>
<evidence type="ECO:0000313" key="3">
    <source>
        <dbReference type="EMBL" id="GLU50332.1"/>
    </source>
</evidence>
<evidence type="ECO:0000259" key="2">
    <source>
        <dbReference type="Pfam" id="PF07992"/>
    </source>
</evidence>
<dbReference type="InterPro" id="IPR051691">
    <property type="entry name" value="Metab_Enz_Cyan_OpOx_G3PDH"/>
</dbReference>
<dbReference type="EMBL" id="BSQG01000013">
    <property type="protein sequence ID" value="GLU50332.1"/>
    <property type="molecule type" value="Genomic_DNA"/>
</dbReference>
<dbReference type="AlphaFoldDB" id="A0A9W6PB85"/>
<keyword evidence="4" id="KW-1185">Reference proteome</keyword>
<sequence>MNDTTDVAIVGGGPSGLAAAIALRNAGVARVSVVDRESAMGGIPRHCAHPGYGIRDLHRVLSGPGYARHYVQAARRAGVHLRTESTVTGWAPGAGLGLEVTSPGGREVLHADAVLLASGARERNRSARWVPGDRGAGVYTTGQLQQEVYFYRRPIGRRALVVGAEHVSYSAVATLRHAGVSVVGLVTELSRQQSYAVFHLGAAAAFGVRPMTGVRVRALHGKPRLSGVELERLDDGRRVVVDCDTVVFTGDWIADNELARLHDGIDVASAALGPVVDTSGATSMPGVFAAGNLCHPVEQADIAALSGRHAGQAVARWLVERDTRVAQAGVPIETDASLEWVHPGRVRSTGDLPARGRFILRPNRFAAFTALRVTQGERTLWHGRGRRLTPTRPTLIPAGWLRAVDLNGPALRIGVGD</sequence>
<dbReference type="PANTHER" id="PTHR42949">
    <property type="entry name" value="ANAEROBIC GLYCEROL-3-PHOSPHATE DEHYDROGENASE SUBUNIT B"/>
    <property type="match status" value="1"/>
</dbReference>
<dbReference type="Pfam" id="PF07992">
    <property type="entry name" value="Pyr_redox_2"/>
    <property type="match status" value="1"/>
</dbReference>
<feature type="domain" description="FAD/NAD(P)-binding" evidence="2">
    <location>
        <begin position="6"/>
        <end position="304"/>
    </location>
</feature>
<reference evidence="3" key="1">
    <citation type="submission" date="2023-02" db="EMBL/GenBank/DDBJ databases">
        <title>Nocardiopsis ansamitocini NBRC 112285.</title>
        <authorList>
            <person name="Ichikawa N."/>
            <person name="Sato H."/>
            <person name="Tonouchi N."/>
        </authorList>
    </citation>
    <scope>NUCLEOTIDE SEQUENCE</scope>
    <source>
        <strain evidence="3">NBRC 112285</strain>
    </source>
</reference>